<protein>
    <submittedName>
        <fullName evidence="2">Uncharacterized protein</fullName>
    </submittedName>
</protein>
<reference evidence="2" key="2">
    <citation type="journal article" date="2015" name="Fish Shellfish Immunol.">
        <title>Early steps in the European eel (Anguilla anguilla)-Vibrio vulnificus interaction in the gills: Role of the RtxA13 toxin.</title>
        <authorList>
            <person name="Callol A."/>
            <person name="Pajuelo D."/>
            <person name="Ebbesson L."/>
            <person name="Teles M."/>
            <person name="MacKenzie S."/>
            <person name="Amaro C."/>
        </authorList>
    </citation>
    <scope>NUCLEOTIDE SEQUENCE</scope>
</reference>
<dbReference type="AlphaFoldDB" id="A0A0E9V4P7"/>
<organism evidence="2">
    <name type="scientific">Anguilla anguilla</name>
    <name type="common">European freshwater eel</name>
    <name type="synonym">Muraena anguilla</name>
    <dbReference type="NCBI Taxonomy" id="7936"/>
    <lineage>
        <taxon>Eukaryota</taxon>
        <taxon>Metazoa</taxon>
        <taxon>Chordata</taxon>
        <taxon>Craniata</taxon>
        <taxon>Vertebrata</taxon>
        <taxon>Euteleostomi</taxon>
        <taxon>Actinopterygii</taxon>
        <taxon>Neopterygii</taxon>
        <taxon>Teleostei</taxon>
        <taxon>Anguilliformes</taxon>
        <taxon>Anguillidae</taxon>
        <taxon>Anguilla</taxon>
    </lineage>
</organism>
<evidence type="ECO:0000313" key="2">
    <source>
        <dbReference type="EMBL" id="JAH72966.1"/>
    </source>
</evidence>
<proteinExistence type="predicted"/>
<evidence type="ECO:0000256" key="1">
    <source>
        <dbReference type="SAM" id="SignalP"/>
    </source>
</evidence>
<dbReference type="EMBL" id="GBXM01035611">
    <property type="protein sequence ID" value="JAH72966.1"/>
    <property type="molecule type" value="Transcribed_RNA"/>
</dbReference>
<keyword evidence="1" id="KW-0732">Signal</keyword>
<accession>A0A0E9V4P7</accession>
<reference evidence="2" key="1">
    <citation type="submission" date="2014-11" db="EMBL/GenBank/DDBJ databases">
        <authorList>
            <person name="Amaro Gonzalez C."/>
        </authorList>
    </citation>
    <scope>NUCLEOTIDE SEQUENCE</scope>
</reference>
<feature type="chain" id="PRO_5002433900" evidence="1">
    <location>
        <begin position="19"/>
        <end position="35"/>
    </location>
</feature>
<name>A0A0E9V4P7_ANGAN</name>
<feature type="signal peptide" evidence="1">
    <location>
        <begin position="1"/>
        <end position="18"/>
    </location>
</feature>
<sequence>MNCLAVVTFLLHSSTTICDSSSTIISFNINSNKSE</sequence>